<feature type="region of interest" description="Disordered" evidence="1">
    <location>
        <begin position="679"/>
        <end position="698"/>
    </location>
</feature>
<dbReference type="EMBL" id="KB405095">
    <property type="protein sequence ID" value="EMF51703.1"/>
    <property type="molecule type" value="Genomic_DNA"/>
</dbReference>
<accession>M3ERN0</accession>
<feature type="compositionally biased region" description="Basic and acidic residues" evidence="1">
    <location>
        <begin position="441"/>
        <end position="451"/>
    </location>
</feature>
<feature type="compositionally biased region" description="Gly residues" evidence="1">
    <location>
        <begin position="817"/>
        <end position="829"/>
    </location>
</feature>
<organism evidence="2 3">
    <name type="scientific">Streptomyces bottropensis ATCC 25435</name>
    <dbReference type="NCBI Taxonomy" id="1054862"/>
    <lineage>
        <taxon>Bacteria</taxon>
        <taxon>Bacillati</taxon>
        <taxon>Actinomycetota</taxon>
        <taxon>Actinomycetes</taxon>
        <taxon>Kitasatosporales</taxon>
        <taxon>Streptomycetaceae</taxon>
        <taxon>Streptomyces</taxon>
    </lineage>
</organism>
<evidence type="ECO:0000313" key="2">
    <source>
        <dbReference type="EMBL" id="EMF51703.1"/>
    </source>
</evidence>
<gene>
    <name evidence="2" type="ORF">SBD_6225</name>
</gene>
<dbReference type="AntiFam" id="ANF00171">
    <property type="entry name" value="Shadow ORF (opposite pikAII)"/>
</dbReference>
<reference evidence="3" key="1">
    <citation type="journal article" date="2013" name="Genome Announc.">
        <title>Draft Genome Sequence of Streptomyces bottropensis ATCC 25435, a Bottromycin-Producing Actinomycete.</title>
        <authorList>
            <person name="Zhang H."/>
            <person name="Zhou W."/>
            <person name="Zhuang Y."/>
            <person name="Liang X."/>
            <person name="Liu T."/>
        </authorList>
    </citation>
    <scope>NUCLEOTIDE SEQUENCE [LARGE SCALE GENOMIC DNA]</scope>
    <source>
        <strain evidence="3">ATCC 25435</strain>
    </source>
</reference>
<feature type="region of interest" description="Disordered" evidence="1">
    <location>
        <begin position="911"/>
        <end position="962"/>
    </location>
</feature>
<feature type="region of interest" description="Disordered" evidence="1">
    <location>
        <begin position="215"/>
        <end position="292"/>
    </location>
</feature>
<name>M3ERN0_9ACTN</name>
<dbReference type="AntiFam" id="ANF00248">
    <property type="entry name" value="Shadow ORF (opposite ppsD)"/>
</dbReference>
<feature type="region of interest" description="Disordered" evidence="1">
    <location>
        <begin position="1063"/>
        <end position="1130"/>
    </location>
</feature>
<feature type="region of interest" description="Disordered" evidence="1">
    <location>
        <begin position="428"/>
        <end position="451"/>
    </location>
</feature>
<feature type="compositionally biased region" description="Basic and acidic residues" evidence="1">
    <location>
        <begin position="650"/>
        <end position="664"/>
    </location>
</feature>
<feature type="region of interest" description="Disordered" evidence="1">
    <location>
        <begin position="125"/>
        <end position="147"/>
    </location>
</feature>
<proteinExistence type="predicted"/>
<evidence type="ECO:0000256" key="1">
    <source>
        <dbReference type="SAM" id="MobiDB-lite"/>
    </source>
</evidence>
<dbReference type="Proteomes" id="UP000030760">
    <property type="component" value="Unassembled WGS sequence"/>
</dbReference>
<feature type="compositionally biased region" description="Basic and acidic residues" evidence="1">
    <location>
        <begin position="1102"/>
        <end position="1115"/>
    </location>
</feature>
<sequence length="1130" mass="114294">MDDEYAHALGPARAVGPGPERLAAAVPRQPSLARELREQPRRRHDRHTCREGRRALPSPEGLGGEVEGDERGRAGRVDGDGRAFAAEDVGQAAGEDPGRVPGQQMAAQVVGGVVERGAVLLGHGADVDAGPGRAQGRGGDAGPFEGLPRRLQEQSLLRVHRQGLARRDTEEVGVEVGGVGEEAAPVTRVVPAAIGRWCGDRVGLVQEGPPQALGVADATGQTAGHADDREGLRERDRDGRGGGGLLLRPGVLPEVPGERGGRGVVEQQGGGQGAAGRGAQPGAQFEGQVGVQPEILERQPRVDVRRRVMAQDGGGFGPHEVEVITRGARDRVLRAAPRIPGTATRTRTRTRSRTRTRVSARTGLPVPAVDRCGPVPTALEGIGRQLDGRAGPVSGEGGRPVHVRARDEGLGQTGRELLGAAVVAAQRGDDHRGGTDVFDGVGHRGGEHRVGTDLDEGAVSRLGERGDGGGEGDRLAQVPVPVGTVQSWPVLPEHHPAPVDRGVQGHPGGQRGDVREGAEEIGAHGLDAGGVGGVVHGDAAGAYAVGGAGGQQGVQRVGVAGHHDRAGAVDGGDLDPSAERCQPGEGALLGLGYGHHAAPAREPAADQFGAADGDPRAVRQGEHAGHAGRGDLPLRVPDDRGGLHPVRAPRLGEADHDGPQHGLEHLDPVEARCAGRGPQHLARRPVDTGGEGLLATVPGGGELRARVQEFHGHPGPLGALAREDEDGAGARPGGRRARRRDQGGGPFARRERREAAQPGGAVGAEHHGPVREERAGRQQGVADVGGRRPGVGPQDLPGLIGQCLAGAGGQHPRHHGGGGTGSRGGGGAFGDRTVGPPVPEALLLGALNLTLTPTGQHHMAVGAPQPERADPGDPGRSGGVRPGLGRALDGDPEVGQRDAGVRDLVVESRHEAGVTQAQHRLEEPRDAGGALQMPDVGLDRADPQGPAGGAGGAEGTAERGGLGRVPLGGSGAVEFDVLDVGGVGVRPLAGEEEHLTLGVGVGDGQGAAAAVVVDGAAADQAVDAVAVGKGVGEGLEDDQAAALAPDESVGAGVEGVAAAVRGEGSETGDGVGAVGRQDQVDAAGERERALAAPQALGGQVDGDERGGLTGVDRETGAAQAEGVREPVGEE</sequence>
<feature type="region of interest" description="Disordered" evidence="1">
    <location>
        <begin position="1"/>
        <end position="80"/>
    </location>
</feature>
<feature type="region of interest" description="Disordered" evidence="1">
    <location>
        <begin position="856"/>
        <end position="896"/>
    </location>
</feature>
<protein>
    <submittedName>
        <fullName evidence="2">Uncharacterized protein</fullName>
    </submittedName>
</protein>
<feature type="region of interest" description="Disordered" evidence="1">
    <location>
        <begin position="711"/>
        <end position="834"/>
    </location>
</feature>
<feature type="compositionally biased region" description="Basic and acidic residues" evidence="1">
    <location>
        <begin position="69"/>
        <end position="80"/>
    </location>
</feature>
<feature type="compositionally biased region" description="Basic and acidic residues" evidence="1">
    <location>
        <begin position="613"/>
        <end position="629"/>
    </location>
</feature>
<feature type="region of interest" description="Disordered" evidence="1">
    <location>
        <begin position="606"/>
        <end position="664"/>
    </location>
</feature>
<dbReference type="AlphaFoldDB" id="M3ERN0"/>
<feature type="compositionally biased region" description="Low complexity" evidence="1">
    <location>
        <begin position="246"/>
        <end position="255"/>
    </location>
</feature>
<feature type="region of interest" description="Disordered" evidence="1">
    <location>
        <begin position="488"/>
        <end position="514"/>
    </location>
</feature>
<evidence type="ECO:0000313" key="3">
    <source>
        <dbReference type="Proteomes" id="UP000030760"/>
    </source>
</evidence>
<feature type="compositionally biased region" description="Gly residues" evidence="1">
    <location>
        <begin position="946"/>
        <end position="962"/>
    </location>
</feature>
<feature type="compositionally biased region" description="Basic and acidic residues" evidence="1">
    <location>
        <begin position="225"/>
        <end position="240"/>
    </location>
</feature>
<feature type="compositionally biased region" description="Basic and acidic residues" evidence="1">
    <location>
        <begin position="764"/>
        <end position="776"/>
    </location>
</feature>